<dbReference type="AlphaFoldDB" id="G8XZ33"/>
<feature type="compositionally biased region" description="Polar residues" evidence="1">
    <location>
        <begin position="310"/>
        <end position="319"/>
    </location>
</feature>
<dbReference type="eggNOG" id="ENOG502RQEC">
    <property type="taxonomic scope" value="Eukaryota"/>
</dbReference>
<organism evidence="2 3">
    <name type="scientific">Pichia sorbitophila (strain ATCC MYA-4447 / BCRC 22081 / CBS 7064 / NBRC 10061 / NRRL Y-12695)</name>
    <name type="common">Hybrid yeast</name>
    <dbReference type="NCBI Taxonomy" id="559304"/>
    <lineage>
        <taxon>Eukaryota</taxon>
        <taxon>Fungi</taxon>
        <taxon>Dikarya</taxon>
        <taxon>Ascomycota</taxon>
        <taxon>Saccharomycotina</taxon>
        <taxon>Pichiomycetes</taxon>
        <taxon>Debaryomycetaceae</taxon>
        <taxon>Millerozyma</taxon>
    </lineage>
</organism>
<proteinExistence type="predicted"/>
<dbReference type="OrthoDB" id="5364312at2759"/>
<feature type="compositionally biased region" description="Low complexity" evidence="1">
    <location>
        <begin position="156"/>
        <end position="188"/>
    </location>
</feature>
<feature type="compositionally biased region" description="Low complexity" evidence="1">
    <location>
        <begin position="289"/>
        <end position="299"/>
    </location>
</feature>
<evidence type="ECO:0000313" key="2">
    <source>
        <dbReference type="EMBL" id="CCE86942.1"/>
    </source>
</evidence>
<dbReference type="EMBL" id="FO082046">
    <property type="protein sequence ID" value="CCE86942.1"/>
    <property type="molecule type" value="Genomic_DNA"/>
</dbReference>
<reference evidence="2 3" key="1">
    <citation type="journal article" date="2012" name="G3 (Bethesda)">
        <title>Pichia sorbitophila, an interspecies yeast hybrid reveals early steps of genome resolution following polyploidization.</title>
        <authorList>
            <person name="Leh Louis V."/>
            <person name="Despons L."/>
            <person name="Friedrich A."/>
            <person name="Martin T."/>
            <person name="Durrens P."/>
            <person name="Casaregola S."/>
            <person name="Neuveglise C."/>
            <person name="Fairhead C."/>
            <person name="Marck C."/>
            <person name="Cruz J.A."/>
            <person name="Straub M.L."/>
            <person name="Kugler V."/>
            <person name="Sacerdot C."/>
            <person name="Uzunov Z."/>
            <person name="Thierry A."/>
            <person name="Weiss S."/>
            <person name="Bleykasten C."/>
            <person name="De Montigny J."/>
            <person name="Jacques N."/>
            <person name="Jung P."/>
            <person name="Lemaire M."/>
            <person name="Mallet S."/>
            <person name="Morel G."/>
            <person name="Richard G.F."/>
            <person name="Sarkar A."/>
            <person name="Savel G."/>
            <person name="Schacherer J."/>
            <person name="Seret M.L."/>
            <person name="Talla E."/>
            <person name="Samson G."/>
            <person name="Jubin C."/>
            <person name="Poulain J."/>
            <person name="Vacherie B."/>
            <person name="Barbe V."/>
            <person name="Pelletier E."/>
            <person name="Sherman D.J."/>
            <person name="Westhof E."/>
            <person name="Weissenbach J."/>
            <person name="Baret P.V."/>
            <person name="Wincker P."/>
            <person name="Gaillardin C."/>
            <person name="Dujon B."/>
            <person name="Souciet J.L."/>
        </authorList>
    </citation>
    <scope>NUCLEOTIDE SEQUENCE [LARGE SCALE GENOMIC DNA]</scope>
    <source>
        <strain evidence="3">ATCC MYA-4447 / BCRC 22081 / CBS 7064 / NBRC 10061 / NRRL Y-12695</strain>
    </source>
</reference>
<evidence type="ECO:0000313" key="3">
    <source>
        <dbReference type="Proteomes" id="UP000005222"/>
    </source>
</evidence>
<accession>G8XZ33</accession>
<dbReference type="HOGENOM" id="CLU_871880_0_0_1"/>
<gene>
    <name evidence="2" type="primary">Piso0_005465</name>
    <name evidence="2" type="ORF">GNLVRS01_PISO0N15699g</name>
</gene>
<feature type="region of interest" description="Disordered" evidence="1">
    <location>
        <begin position="86"/>
        <end position="123"/>
    </location>
</feature>
<name>G8XZ33_PICSO</name>
<feature type="compositionally biased region" description="Polar residues" evidence="1">
    <location>
        <begin position="252"/>
        <end position="262"/>
    </location>
</feature>
<sequence length="319" mass="33627">MTVNSEVRHAPQLDRRESDIFERSIESQRQSRHSSFNGTPYVLHTEDYVAPVLDSTAEILTNPDVGYDRVELVCCDYDCGCDRPNSTSCDTSTKTGSTAAGTAAAAPANTEAAERDGSVSSNLGRSVSASMVPLYRGRSRSIISTSLMSCIASSSSSTSAASGTGGIDQVVSPQASFSPPSASHSFSPGSPPSSPHRLVGPQPHRTTPYGSLVRTSCTSAISLSPSQQMFRPDYVINFYSYADMLSSEHSPRSSPLENTTDTAPEGSRLSFSLRDAAATPVVPQRDVSPKSPTSSSNASVRSMLDFQPGHSANQGALSG</sequence>
<feature type="region of interest" description="Disordered" evidence="1">
    <location>
        <begin position="156"/>
        <end position="211"/>
    </location>
</feature>
<feature type="compositionally biased region" description="Low complexity" evidence="1">
    <location>
        <begin position="91"/>
        <end position="111"/>
    </location>
</feature>
<feature type="region of interest" description="Disordered" evidence="1">
    <location>
        <begin position="247"/>
        <end position="319"/>
    </location>
</feature>
<dbReference type="Proteomes" id="UP000005222">
    <property type="component" value="Chromosome N"/>
</dbReference>
<dbReference type="InParanoid" id="G8XZ33"/>
<evidence type="ECO:0000256" key="1">
    <source>
        <dbReference type="SAM" id="MobiDB-lite"/>
    </source>
</evidence>
<keyword evidence="3" id="KW-1185">Reference proteome</keyword>
<protein>
    <submittedName>
        <fullName evidence="2">Piso0_005465 protein</fullName>
    </submittedName>
</protein>